<feature type="domain" description="N-acetyltransferase" evidence="1">
    <location>
        <begin position="13"/>
        <end position="151"/>
    </location>
</feature>
<evidence type="ECO:0000313" key="3">
    <source>
        <dbReference type="Proteomes" id="UP000313645"/>
    </source>
</evidence>
<comment type="caution">
    <text evidence="2">The sequence shown here is derived from an EMBL/GenBank/DDBJ whole genome shotgun (WGS) entry which is preliminary data.</text>
</comment>
<dbReference type="Pfam" id="PF13302">
    <property type="entry name" value="Acetyltransf_3"/>
    <property type="match status" value="1"/>
</dbReference>
<dbReference type="PANTHER" id="PTHR43610">
    <property type="entry name" value="BLL6696 PROTEIN"/>
    <property type="match status" value="1"/>
</dbReference>
<gene>
    <name evidence="2" type="ORF">EZI54_20370</name>
</gene>
<evidence type="ECO:0000313" key="2">
    <source>
        <dbReference type="EMBL" id="TBW48971.1"/>
    </source>
</evidence>
<dbReference type="EMBL" id="SJDL01000044">
    <property type="protein sequence ID" value="TBW48971.1"/>
    <property type="molecule type" value="Genomic_DNA"/>
</dbReference>
<dbReference type="RefSeq" id="WP_131483738.1">
    <property type="nucleotide sequence ID" value="NZ_SJDL01000044.1"/>
</dbReference>
<dbReference type="InterPro" id="IPR000182">
    <property type="entry name" value="GNAT_dom"/>
</dbReference>
<accession>A0ABY1ZIM5</accession>
<dbReference type="Gene3D" id="3.40.630.30">
    <property type="match status" value="1"/>
</dbReference>
<evidence type="ECO:0000259" key="1">
    <source>
        <dbReference type="Pfam" id="PF13302"/>
    </source>
</evidence>
<dbReference type="InterPro" id="IPR016181">
    <property type="entry name" value="Acyl_CoA_acyltransferase"/>
</dbReference>
<proteinExistence type="predicted"/>
<protein>
    <submittedName>
        <fullName evidence="2">N-acetyltransferase</fullName>
    </submittedName>
</protein>
<dbReference type="Proteomes" id="UP000313645">
    <property type="component" value="Unassembled WGS sequence"/>
</dbReference>
<keyword evidence="3" id="KW-1185">Reference proteome</keyword>
<sequence>MWLPNDPLHGEHVALEPLAEAHTADLQTAVRDGEAWKLWYASVPSPETMADYVRAAIEGAEAGNIAYAVRAKATGRIVGTTRYYGVDAPNRRAPIGYTWYAKAVRRTPVNTECKLLLLGNLFHDHDAVAVEFRTHFFNQASRAAIERLGAKLDGILRSHQILRDGSLRDTAVYSIIATEWPAVRMNLLGKLLS</sequence>
<name>A0ABY1ZIM5_9GAMM</name>
<dbReference type="SUPFAM" id="SSF55729">
    <property type="entry name" value="Acyl-CoA N-acyltransferases (Nat)"/>
    <property type="match status" value="1"/>
</dbReference>
<organism evidence="2 3">
    <name type="scientific">Marinobacter halodurans</name>
    <dbReference type="NCBI Taxonomy" id="2528979"/>
    <lineage>
        <taxon>Bacteria</taxon>
        <taxon>Pseudomonadati</taxon>
        <taxon>Pseudomonadota</taxon>
        <taxon>Gammaproteobacteria</taxon>
        <taxon>Pseudomonadales</taxon>
        <taxon>Marinobacteraceae</taxon>
        <taxon>Marinobacter</taxon>
    </lineage>
</organism>
<reference evidence="2 3" key="1">
    <citation type="submission" date="2019-02" db="EMBL/GenBank/DDBJ databases">
        <title>Marinobacter halodurans sp. nov., a marine bacterium isolated from sea tidal flat.</title>
        <authorList>
            <person name="Yoo Y."/>
            <person name="Lee D.W."/>
            <person name="Kim B.S."/>
            <person name="Kim J.-J."/>
        </authorList>
    </citation>
    <scope>NUCLEOTIDE SEQUENCE [LARGE SCALE GENOMIC DNA]</scope>
    <source>
        <strain evidence="2 3">YJ-S3-2</strain>
    </source>
</reference>
<dbReference type="PANTHER" id="PTHR43610:SF1">
    <property type="entry name" value="N-ACETYLTRANSFERASE DOMAIN-CONTAINING PROTEIN"/>
    <property type="match status" value="1"/>
</dbReference>